<proteinExistence type="predicted"/>
<organism evidence="3 4">
    <name type="scientific">Adineta steineri</name>
    <dbReference type="NCBI Taxonomy" id="433720"/>
    <lineage>
        <taxon>Eukaryota</taxon>
        <taxon>Metazoa</taxon>
        <taxon>Spiralia</taxon>
        <taxon>Gnathifera</taxon>
        <taxon>Rotifera</taxon>
        <taxon>Eurotatoria</taxon>
        <taxon>Bdelloidea</taxon>
        <taxon>Adinetida</taxon>
        <taxon>Adinetidae</taxon>
        <taxon>Adineta</taxon>
    </lineage>
</organism>
<sequence>MTKDTSSQGYLDLKTELRSILISSQQGCTEHQLLKDYAEYNSRKEIPFRDMGYKTLLDLLSSMPDVARIDYNRTPLTIHGVADQSTAHIKKFVMTQKRKKTTRSSRGTVNRYNNSYSSYNRTNGSSTYSRNRPVKEYRSIFDFLKQTNLTNCLHINQDFLFLFDLISTLKFLELHVTNASLLIETLRQQIVASSDIQYWKNSHDCYKPPKAVTPVSSAQSTNQKDTERYNELLANRNILCNLLRTNDITGCSVQLESIENELQSLVEKMRLGASSQQQIRNVPLTPPPGFTTKNNNDQQQQQQSTVNKTDKLKDLMERCKTLINTILVLDDHVVIDENIIKYIQNNLPFINSGKISSNDTQLYKQYSELLQNLTFIVDDLRQKLPSGVNL</sequence>
<dbReference type="PROSITE" id="PS51644">
    <property type="entry name" value="HTH_OST"/>
    <property type="match status" value="1"/>
</dbReference>
<feature type="domain" description="HTH OST-type" evidence="2">
    <location>
        <begin position="9"/>
        <end position="83"/>
    </location>
</feature>
<dbReference type="EMBL" id="CAJNOG010000301">
    <property type="protein sequence ID" value="CAF1157879.1"/>
    <property type="molecule type" value="Genomic_DNA"/>
</dbReference>
<dbReference type="CDD" id="cd09972">
    <property type="entry name" value="LOTUS_TDRD_OSKAR"/>
    <property type="match status" value="1"/>
</dbReference>
<evidence type="ECO:0000259" key="2">
    <source>
        <dbReference type="PROSITE" id="PS51644"/>
    </source>
</evidence>
<dbReference type="AlphaFoldDB" id="A0A814T7W6"/>
<name>A0A814T7W6_9BILA</name>
<gene>
    <name evidence="3" type="ORF">JYZ213_LOCUS24475</name>
</gene>
<evidence type="ECO:0000313" key="4">
    <source>
        <dbReference type="Proteomes" id="UP000663845"/>
    </source>
</evidence>
<reference evidence="3" key="1">
    <citation type="submission" date="2021-02" db="EMBL/GenBank/DDBJ databases">
        <authorList>
            <person name="Nowell W R."/>
        </authorList>
    </citation>
    <scope>NUCLEOTIDE SEQUENCE</scope>
</reference>
<evidence type="ECO:0000313" key="3">
    <source>
        <dbReference type="EMBL" id="CAF1157879.1"/>
    </source>
</evidence>
<feature type="compositionally biased region" description="Low complexity" evidence="1">
    <location>
        <begin position="110"/>
        <end position="129"/>
    </location>
</feature>
<comment type="caution">
    <text evidence="3">The sequence shown here is derived from an EMBL/GenBank/DDBJ whole genome shotgun (WGS) entry which is preliminary data.</text>
</comment>
<dbReference type="Pfam" id="PF12872">
    <property type="entry name" value="OST-HTH"/>
    <property type="match status" value="1"/>
</dbReference>
<protein>
    <recommendedName>
        <fullName evidence="2">HTH OST-type domain-containing protein</fullName>
    </recommendedName>
</protein>
<dbReference type="InterPro" id="IPR041966">
    <property type="entry name" value="LOTUS-like"/>
</dbReference>
<accession>A0A814T7W6</accession>
<feature type="region of interest" description="Disordered" evidence="1">
    <location>
        <begin position="97"/>
        <end position="130"/>
    </location>
</feature>
<dbReference type="InterPro" id="IPR025605">
    <property type="entry name" value="OST-HTH/LOTUS_dom"/>
</dbReference>
<evidence type="ECO:0000256" key="1">
    <source>
        <dbReference type="SAM" id="MobiDB-lite"/>
    </source>
</evidence>
<dbReference type="Gene3D" id="3.30.420.610">
    <property type="entry name" value="LOTUS domain-like"/>
    <property type="match status" value="1"/>
</dbReference>
<dbReference type="Proteomes" id="UP000663845">
    <property type="component" value="Unassembled WGS sequence"/>
</dbReference>
<feature type="region of interest" description="Disordered" evidence="1">
    <location>
        <begin position="276"/>
        <end position="307"/>
    </location>
</feature>